<comment type="similarity">
    <text evidence="2">Belongs to the NADH:flavin oxidoreductase/NADH oxidase family.</text>
</comment>
<dbReference type="PANTHER" id="PTHR22893">
    <property type="entry name" value="NADH OXIDOREDUCTASE-RELATED"/>
    <property type="match status" value="1"/>
</dbReference>
<dbReference type="Pfam" id="PF00724">
    <property type="entry name" value="Oxidored_FMN"/>
    <property type="match status" value="1"/>
</dbReference>
<dbReference type="InParanoid" id="A0A3N0VKS9"/>
<evidence type="ECO:0000256" key="1">
    <source>
        <dbReference type="ARBA" id="ARBA00001917"/>
    </source>
</evidence>
<feature type="domain" description="NADH:flavin oxidoreductase/NADH oxidase N-terminal" evidence="4">
    <location>
        <begin position="4"/>
        <end position="332"/>
    </location>
</feature>
<dbReference type="EMBL" id="RJVO01000001">
    <property type="protein sequence ID" value="ROH93379.1"/>
    <property type="molecule type" value="Genomic_DNA"/>
</dbReference>
<name>A0A3N0VKS9_9GAMM</name>
<dbReference type="FunFam" id="3.20.20.70:FF:000059">
    <property type="entry name" value="N-ethylmaleimide reductase, FMN-linked"/>
    <property type="match status" value="1"/>
</dbReference>
<keyword evidence="6" id="KW-1185">Reference proteome</keyword>
<dbReference type="AlphaFoldDB" id="A0A3N0VKS9"/>
<proteinExistence type="inferred from homology"/>
<protein>
    <submittedName>
        <fullName evidence="5">Alkene reductase</fullName>
    </submittedName>
</protein>
<dbReference type="PANTHER" id="PTHR22893:SF98">
    <property type="entry name" value="OXIDOREDUCTASE"/>
    <property type="match status" value="1"/>
</dbReference>
<evidence type="ECO:0000313" key="5">
    <source>
        <dbReference type="EMBL" id="ROH93379.1"/>
    </source>
</evidence>
<gene>
    <name evidence="5" type="ORF">ED208_02350</name>
</gene>
<reference evidence="5 6" key="1">
    <citation type="submission" date="2018-10" db="EMBL/GenBank/DDBJ databases">
        <authorList>
            <person name="Chen W.-M."/>
        </authorList>
    </citation>
    <scope>NUCLEOTIDE SEQUENCE [LARGE SCALE GENOMIC DNA]</scope>
    <source>
        <strain evidence="5 6">THS-13</strain>
    </source>
</reference>
<dbReference type="GO" id="GO:0016628">
    <property type="term" value="F:oxidoreductase activity, acting on the CH-CH group of donors, NAD or NADP as acceptor"/>
    <property type="evidence" value="ECO:0007669"/>
    <property type="project" value="UniProtKB-ARBA"/>
</dbReference>
<accession>A0A3N0VKS9</accession>
<dbReference type="InterPro" id="IPR013785">
    <property type="entry name" value="Aldolase_TIM"/>
</dbReference>
<dbReference type="Gene3D" id="3.20.20.70">
    <property type="entry name" value="Aldolase class I"/>
    <property type="match status" value="1"/>
</dbReference>
<dbReference type="FunCoup" id="A0A3N0VKS9">
    <property type="interactions" value="318"/>
</dbReference>
<dbReference type="InterPro" id="IPR001155">
    <property type="entry name" value="OxRdtase_FMN_N"/>
</dbReference>
<evidence type="ECO:0000259" key="4">
    <source>
        <dbReference type="Pfam" id="PF00724"/>
    </source>
</evidence>
<evidence type="ECO:0000256" key="2">
    <source>
        <dbReference type="ARBA" id="ARBA00005979"/>
    </source>
</evidence>
<comment type="cofactor">
    <cofactor evidence="1">
        <name>FMN</name>
        <dbReference type="ChEBI" id="CHEBI:58210"/>
    </cofactor>
</comment>
<evidence type="ECO:0000313" key="6">
    <source>
        <dbReference type="Proteomes" id="UP000282106"/>
    </source>
</evidence>
<comment type="caution">
    <text evidence="5">The sequence shown here is derived from an EMBL/GenBank/DDBJ whole genome shotgun (WGS) entry which is preliminary data.</text>
</comment>
<dbReference type="GO" id="GO:0010181">
    <property type="term" value="F:FMN binding"/>
    <property type="evidence" value="ECO:0007669"/>
    <property type="project" value="InterPro"/>
</dbReference>
<dbReference type="SUPFAM" id="SSF51395">
    <property type="entry name" value="FMN-linked oxidoreductases"/>
    <property type="match status" value="1"/>
</dbReference>
<evidence type="ECO:0000256" key="3">
    <source>
        <dbReference type="ARBA" id="ARBA00023002"/>
    </source>
</evidence>
<dbReference type="InterPro" id="IPR045247">
    <property type="entry name" value="Oye-like"/>
</dbReference>
<organism evidence="5 6">
    <name type="scientific">Stagnimonas aquatica</name>
    <dbReference type="NCBI Taxonomy" id="2689987"/>
    <lineage>
        <taxon>Bacteria</taxon>
        <taxon>Pseudomonadati</taxon>
        <taxon>Pseudomonadota</taxon>
        <taxon>Gammaproteobacteria</taxon>
        <taxon>Nevskiales</taxon>
        <taxon>Nevskiaceae</taxon>
        <taxon>Stagnimonas</taxon>
    </lineage>
</organism>
<dbReference type="CDD" id="cd02933">
    <property type="entry name" value="OYE_like_FMN"/>
    <property type="match status" value="1"/>
</dbReference>
<dbReference type="Proteomes" id="UP000282106">
    <property type="component" value="Unassembled WGS sequence"/>
</dbReference>
<dbReference type="GO" id="GO:0005829">
    <property type="term" value="C:cytosol"/>
    <property type="evidence" value="ECO:0007669"/>
    <property type="project" value="UniProtKB-ARBA"/>
</dbReference>
<sequence>MSLDLFSPLKLGDVELRNRILMAPLTRTRAGTSHIPNDLMVEYYRQRAGAGLIFTECALITPDASAYLGEGGLFDEATQAGWKRVTDAVHAAGGRIAIQLWHAGRAAHSDINGVQPISASNKAIRNDLTHTPKGKVPYETPRPLRTEEIPGIVELFRKGAERAKAAGFDAVQIHGAHGYLIDQFLRDSVNDRNDQYGGSIENRARLLLEIVDACISVLGAGRVGVRISPLVAFNDMAESQPQALVEYLAKELQKRGVGHLELRHEQWDLPAEQELARIARAHFQGPLLLNGGFDADSGNAAIREGRADAVVYGKAFLANPDLVQRFASKAPLNAVDFSTLYTPGPKGYTDYPTLAA</sequence>
<keyword evidence="3" id="KW-0560">Oxidoreductase</keyword>
<dbReference type="RefSeq" id="WP_123210234.1">
    <property type="nucleotide sequence ID" value="NZ_RJVO01000001.1"/>
</dbReference>